<accession>A0A699ZFU4</accession>
<evidence type="ECO:0000256" key="1">
    <source>
        <dbReference type="SAM" id="MobiDB-lite"/>
    </source>
</evidence>
<reference evidence="2 3" key="1">
    <citation type="submission" date="2020-02" db="EMBL/GenBank/DDBJ databases">
        <title>Draft genome sequence of Haematococcus lacustris strain NIES-144.</title>
        <authorList>
            <person name="Morimoto D."/>
            <person name="Nakagawa S."/>
            <person name="Yoshida T."/>
            <person name="Sawayama S."/>
        </authorList>
    </citation>
    <scope>NUCLEOTIDE SEQUENCE [LARGE SCALE GENOMIC DNA]</scope>
    <source>
        <strain evidence="2 3">NIES-144</strain>
    </source>
</reference>
<evidence type="ECO:0000313" key="2">
    <source>
        <dbReference type="EMBL" id="GFH21081.1"/>
    </source>
</evidence>
<proteinExistence type="predicted"/>
<comment type="caution">
    <text evidence="2">The sequence shown here is derived from an EMBL/GenBank/DDBJ whole genome shotgun (WGS) entry which is preliminary data.</text>
</comment>
<dbReference type="Proteomes" id="UP000485058">
    <property type="component" value="Unassembled WGS sequence"/>
</dbReference>
<keyword evidence="3" id="KW-1185">Reference proteome</keyword>
<dbReference type="AlphaFoldDB" id="A0A699ZFU4"/>
<gene>
    <name evidence="2" type="ORF">HaLaN_18316</name>
</gene>
<feature type="region of interest" description="Disordered" evidence="1">
    <location>
        <begin position="149"/>
        <end position="183"/>
    </location>
</feature>
<feature type="compositionally biased region" description="Basic and acidic residues" evidence="1">
    <location>
        <begin position="170"/>
        <end position="183"/>
    </location>
</feature>
<organism evidence="2 3">
    <name type="scientific">Haematococcus lacustris</name>
    <name type="common">Green alga</name>
    <name type="synonym">Haematococcus pluvialis</name>
    <dbReference type="NCBI Taxonomy" id="44745"/>
    <lineage>
        <taxon>Eukaryota</taxon>
        <taxon>Viridiplantae</taxon>
        <taxon>Chlorophyta</taxon>
        <taxon>core chlorophytes</taxon>
        <taxon>Chlorophyceae</taxon>
        <taxon>CS clade</taxon>
        <taxon>Chlamydomonadales</taxon>
        <taxon>Haematococcaceae</taxon>
        <taxon>Haematococcus</taxon>
    </lineage>
</organism>
<sequence>MECTAIGCSGAHPGCLHRPDDWLGQQALWLYSRWTTSCTTQNYQQLVAQSMPSLRGHSLTRTIVMLKRSSALLAVHLLYCLSATGSGWKVKAQAAWSCSSPAGVGRGPGLFGGFPLPPRRCQLRSQPAAVAAARALAPPAAAARAVPSHTHAAKGKWQQHSPLSPHRPATNHDDEPHRNHCQCSREQRPHFPAAMLRGLALASVEPHRSCRPAIHPH</sequence>
<name>A0A699ZFU4_HAELA</name>
<protein>
    <submittedName>
        <fullName evidence="2">Uncharacterized protein</fullName>
    </submittedName>
</protein>
<dbReference type="EMBL" id="BLLF01001758">
    <property type="protein sequence ID" value="GFH21081.1"/>
    <property type="molecule type" value="Genomic_DNA"/>
</dbReference>
<evidence type="ECO:0000313" key="3">
    <source>
        <dbReference type="Proteomes" id="UP000485058"/>
    </source>
</evidence>